<dbReference type="EMBL" id="JAMKFB020000001">
    <property type="protein sequence ID" value="KAL0203040.1"/>
    <property type="molecule type" value="Genomic_DNA"/>
</dbReference>
<organism evidence="2 3">
    <name type="scientific">Cirrhinus mrigala</name>
    <name type="common">Mrigala</name>
    <dbReference type="NCBI Taxonomy" id="683832"/>
    <lineage>
        <taxon>Eukaryota</taxon>
        <taxon>Metazoa</taxon>
        <taxon>Chordata</taxon>
        <taxon>Craniata</taxon>
        <taxon>Vertebrata</taxon>
        <taxon>Euteleostomi</taxon>
        <taxon>Actinopterygii</taxon>
        <taxon>Neopterygii</taxon>
        <taxon>Teleostei</taxon>
        <taxon>Ostariophysi</taxon>
        <taxon>Cypriniformes</taxon>
        <taxon>Cyprinidae</taxon>
        <taxon>Labeoninae</taxon>
        <taxon>Labeonini</taxon>
        <taxon>Cirrhinus</taxon>
    </lineage>
</organism>
<name>A0ABD0RWV5_CIRMR</name>
<reference evidence="2 3" key="1">
    <citation type="submission" date="2024-05" db="EMBL/GenBank/DDBJ databases">
        <title>Genome sequencing and assembly of Indian major carp, Cirrhinus mrigala (Hamilton, 1822).</title>
        <authorList>
            <person name="Mohindra V."/>
            <person name="Chowdhury L.M."/>
            <person name="Lal K."/>
            <person name="Jena J.K."/>
        </authorList>
    </citation>
    <scope>NUCLEOTIDE SEQUENCE [LARGE SCALE GENOMIC DNA]</scope>
    <source>
        <strain evidence="2">CM1030</strain>
        <tissue evidence="2">Blood</tissue>
    </source>
</reference>
<dbReference type="Proteomes" id="UP001529510">
    <property type="component" value="Unassembled WGS sequence"/>
</dbReference>
<evidence type="ECO:0000313" key="2">
    <source>
        <dbReference type="EMBL" id="KAL0203040.1"/>
    </source>
</evidence>
<accession>A0ABD0RWV5</accession>
<gene>
    <name evidence="2" type="ORF">M9458_001058</name>
</gene>
<proteinExistence type="predicted"/>
<feature type="non-terminal residue" evidence="2">
    <location>
        <position position="49"/>
    </location>
</feature>
<dbReference type="AlphaFoldDB" id="A0ABD0RWV5"/>
<feature type="region of interest" description="Disordered" evidence="1">
    <location>
        <begin position="1"/>
        <end position="28"/>
    </location>
</feature>
<protein>
    <submittedName>
        <fullName evidence="2">Uncharacterized protein</fullName>
    </submittedName>
</protein>
<comment type="caution">
    <text evidence="2">The sequence shown here is derived from an EMBL/GenBank/DDBJ whole genome shotgun (WGS) entry which is preliminary data.</text>
</comment>
<feature type="non-terminal residue" evidence="2">
    <location>
        <position position="1"/>
    </location>
</feature>
<sequence>MPQTARLTLLRRESRPCRRSHQSASPSPTTAFWDICTTNTDTLTVSTWN</sequence>
<keyword evidence="3" id="KW-1185">Reference proteome</keyword>
<evidence type="ECO:0000313" key="3">
    <source>
        <dbReference type="Proteomes" id="UP001529510"/>
    </source>
</evidence>
<evidence type="ECO:0000256" key="1">
    <source>
        <dbReference type="SAM" id="MobiDB-lite"/>
    </source>
</evidence>